<dbReference type="Pfam" id="PF02434">
    <property type="entry name" value="Fringe"/>
    <property type="match status" value="1"/>
</dbReference>
<evidence type="ECO:0000313" key="12">
    <source>
        <dbReference type="Proteomes" id="UP000009131"/>
    </source>
</evidence>
<evidence type="ECO:0000256" key="6">
    <source>
        <dbReference type="ARBA" id="ARBA00022989"/>
    </source>
</evidence>
<dbReference type="GO" id="GO:0016020">
    <property type="term" value="C:membrane"/>
    <property type="evidence" value="ECO:0007669"/>
    <property type="project" value="UniProtKB-SubCell"/>
</dbReference>
<evidence type="ECO:0000256" key="2">
    <source>
        <dbReference type="ARBA" id="ARBA00022676"/>
    </source>
</evidence>
<proteinExistence type="predicted"/>
<keyword evidence="4 9" id="KW-0812">Transmembrane</keyword>
<evidence type="ECO:0000256" key="9">
    <source>
        <dbReference type="SAM" id="Phobius"/>
    </source>
</evidence>
<feature type="domain" description="Fringe-like glycosyltransferase" evidence="10">
    <location>
        <begin position="293"/>
        <end position="378"/>
    </location>
</feature>
<evidence type="ECO:0000259" key="10">
    <source>
        <dbReference type="Pfam" id="PF02434"/>
    </source>
</evidence>
<protein>
    <recommendedName>
        <fullName evidence="10">Fringe-like glycosyltransferase domain-containing protein</fullName>
    </recommendedName>
</protein>
<evidence type="ECO:0000256" key="4">
    <source>
        <dbReference type="ARBA" id="ARBA00022692"/>
    </source>
</evidence>
<dbReference type="InterPro" id="IPR003378">
    <property type="entry name" value="Fringe-like_glycosylTrfase"/>
</dbReference>
<comment type="subcellular location">
    <subcellularLocation>
        <location evidence="8">Endomembrane system</location>
        <topology evidence="8">Single-pass membrane protein</topology>
    </subcellularLocation>
    <subcellularLocation>
        <location evidence="1">Membrane</location>
        <topology evidence="1">Single-pass type II membrane protein</topology>
    </subcellularLocation>
</comment>
<dbReference type="PANTHER" id="PTHR10811">
    <property type="entry name" value="FRINGE-RELATED"/>
    <property type="match status" value="1"/>
</dbReference>
<keyword evidence="7 9" id="KW-0472">Membrane</keyword>
<keyword evidence="5" id="KW-0735">Signal-anchor</keyword>
<reference evidence="11 12" key="1">
    <citation type="journal article" date="2011" name="J. Gen. Appl. Microbiol.">
        <title>Draft genome sequencing of the enigmatic basidiomycete Mixia osmundae.</title>
        <authorList>
            <person name="Nishida H."/>
            <person name="Nagatsuka Y."/>
            <person name="Sugiyama J."/>
        </authorList>
    </citation>
    <scope>NUCLEOTIDE SEQUENCE [LARGE SCALE GENOMIC DNA]</scope>
    <source>
        <strain evidence="12">CBS 9802 / IAM 14324 / JCM 22182 / KY 12970</strain>
    </source>
</reference>
<evidence type="ECO:0000256" key="5">
    <source>
        <dbReference type="ARBA" id="ARBA00022968"/>
    </source>
</evidence>
<keyword evidence="3" id="KW-0808">Transferase</keyword>
<dbReference type="OrthoDB" id="2187549at2759"/>
<dbReference type="GO" id="GO:0016757">
    <property type="term" value="F:glycosyltransferase activity"/>
    <property type="evidence" value="ECO:0007669"/>
    <property type="project" value="UniProtKB-KW"/>
</dbReference>
<evidence type="ECO:0000256" key="7">
    <source>
        <dbReference type="ARBA" id="ARBA00023136"/>
    </source>
</evidence>
<dbReference type="SUPFAM" id="SSF53448">
    <property type="entry name" value="Nucleotide-diphospho-sugar transferases"/>
    <property type="match status" value="1"/>
</dbReference>
<dbReference type="Gene3D" id="3.90.550.50">
    <property type="match status" value="1"/>
</dbReference>
<gene>
    <name evidence="11" type="primary">Mo04584</name>
    <name evidence="11" type="ORF">E5Q_04584</name>
</gene>
<accession>G7E4Z4</accession>
<dbReference type="eggNOG" id="KOG2246">
    <property type="taxonomic scope" value="Eukaryota"/>
</dbReference>
<dbReference type="Proteomes" id="UP000009131">
    <property type="component" value="Unassembled WGS sequence"/>
</dbReference>
<dbReference type="RefSeq" id="XP_014566325.1">
    <property type="nucleotide sequence ID" value="XM_014710839.1"/>
</dbReference>
<sequence>MGASITGKRRDSLLSFLDLPSLLSLIFICSPLLLALVRSNYFGWSPSSAADAIYANAAITSAAFDEAATGIYISAADRDGLPVPHPDPTSITRVELRPFFSAHINAQRTWFASPGTHFYSKALSSMLGVVKTQAVPTRKVARTVALAHAHRLPPRSSNKRKGSKLFFLFATSPERAMQQSEYWRHYLYWGPGSTAFARNDDDAPEDDRRGPGCLVVDNTEMRSNPGEPVKGVDPERPAMYEAQSYFRGLNLSCTMSPGLQESSVYGHRQRYGVNYGATTSIERVLSLVVLGWQAAQYEQRDTEWFLILDDDTFFVDPHNLIDALGKYDSDQDWFLGGHSEAEIQQYYWGRIAYGGGGIIISRGLMKKMYDSYEQCRSTPVVNFESQGDGKLTYCAAVATGQVHEFNKLLGVKTRLNELATQWGTNNLVTPLEGLNQMDIGDDSSGFFQSGLEVLSVHHYNTWTMIFPYRHIDNLPFAPDHKHVDVRVVSLRLLAAAAWALGGSNMFRRSVFDDGRVVLTLGYSITFHAQPLTPADLAKTEWTYHPDFEPTRPHRPGLIEGFDKLTYYLSYVVIEDDETHARGLLLSEPQRRHVRKVRIGYKCTWRDLKDFRTNWYENLAQPVTDIETVMFLPLVD</sequence>
<feature type="transmembrane region" description="Helical" evidence="9">
    <location>
        <begin position="12"/>
        <end position="37"/>
    </location>
</feature>
<dbReference type="HOGENOM" id="CLU_430879_0_0_1"/>
<comment type="caution">
    <text evidence="11">The sequence shown here is derived from an EMBL/GenBank/DDBJ whole genome shotgun (WGS) entry which is preliminary data.</text>
</comment>
<dbReference type="InterPro" id="IPR029044">
    <property type="entry name" value="Nucleotide-diphossugar_trans"/>
</dbReference>
<dbReference type="AlphaFoldDB" id="G7E4Z4"/>
<dbReference type="STRING" id="764103.G7E4Z4"/>
<evidence type="ECO:0000313" key="11">
    <source>
        <dbReference type="EMBL" id="GAA97904.1"/>
    </source>
</evidence>
<evidence type="ECO:0000256" key="3">
    <source>
        <dbReference type="ARBA" id="ARBA00022679"/>
    </source>
</evidence>
<keyword evidence="12" id="KW-1185">Reference proteome</keyword>
<evidence type="ECO:0000256" key="1">
    <source>
        <dbReference type="ARBA" id="ARBA00004606"/>
    </source>
</evidence>
<evidence type="ECO:0000256" key="8">
    <source>
        <dbReference type="ARBA" id="ARBA00037847"/>
    </source>
</evidence>
<organism evidence="11 12">
    <name type="scientific">Mixia osmundae (strain CBS 9802 / IAM 14324 / JCM 22182 / KY 12970)</name>
    <dbReference type="NCBI Taxonomy" id="764103"/>
    <lineage>
        <taxon>Eukaryota</taxon>
        <taxon>Fungi</taxon>
        <taxon>Dikarya</taxon>
        <taxon>Basidiomycota</taxon>
        <taxon>Pucciniomycotina</taxon>
        <taxon>Mixiomycetes</taxon>
        <taxon>Mixiales</taxon>
        <taxon>Mixiaceae</taxon>
        <taxon>Mixia</taxon>
    </lineage>
</organism>
<dbReference type="InParanoid" id="G7E4Z4"/>
<dbReference type="EMBL" id="BABT02000146">
    <property type="protein sequence ID" value="GAA97904.1"/>
    <property type="molecule type" value="Genomic_DNA"/>
</dbReference>
<reference evidence="11 12" key="2">
    <citation type="journal article" date="2012" name="Open Biol.">
        <title>Characteristics of nucleosomes and linker DNA regions on the genome of the basidiomycete Mixia osmundae revealed by mono- and dinucleosome mapping.</title>
        <authorList>
            <person name="Nishida H."/>
            <person name="Kondo S."/>
            <person name="Matsumoto T."/>
            <person name="Suzuki Y."/>
            <person name="Yoshikawa H."/>
            <person name="Taylor T.D."/>
            <person name="Sugiyama J."/>
        </authorList>
    </citation>
    <scope>NUCLEOTIDE SEQUENCE [LARGE SCALE GENOMIC DNA]</scope>
    <source>
        <strain evidence="12">CBS 9802 / IAM 14324 / JCM 22182 / KY 12970</strain>
    </source>
</reference>
<keyword evidence="2" id="KW-0328">Glycosyltransferase</keyword>
<dbReference type="GO" id="GO:0012505">
    <property type="term" value="C:endomembrane system"/>
    <property type="evidence" value="ECO:0007669"/>
    <property type="project" value="UniProtKB-SubCell"/>
</dbReference>
<name>G7E4Z4_MIXOS</name>
<keyword evidence="6 9" id="KW-1133">Transmembrane helix</keyword>